<name>A0A9P1FYL4_9DINO</name>
<dbReference type="Gene3D" id="1.20.120.350">
    <property type="entry name" value="Voltage-gated potassium channels. Chain C"/>
    <property type="match status" value="1"/>
</dbReference>
<dbReference type="AlphaFoldDB" id="A0A9P1FYL4"/>
<dbReference type="GO" id="GO:0005216">
    <property type="term" value="F:monoatomic ion channel activity"/>
    <property type="evidence" value="ECO:0007669"/>
    <property type="project" value="InterPro"/>
</dbReference>
<evidence type="ECO:0000313" key="7">
    <source>
        <dbReference type="EMBL" id="CAI3990982.1"/>
    </source>
</evidence>
<comment type="subcellular location">
    <subcellularLocation>
        <location evidence="1">Membrane</location>
        <topology evidence="1">Multi-pass membrane protein</topology>
    </subcellularLocation>
</comment>
<feature type="transmembrane region" description="Helical" evidence="5">
    <location>
        <begin position="202"/>
        <end position="223"/>
    </location>
</feature>
<dbReference type="Gene3D" id="1.10.238.10">
    <property type="entry name" value="EF-hand"/>
    <property type="match status" value="1"/>
</dbReference>
<dbReference type="InterPro" id="IPR027359">
    <property type="entry name" value="Volt_channel_dom_sf"/>
</dbReference>
<feature type="transmembrane region" description="Helical" evidence="5">
    <location>
        <begin position="299"/>
        <end position="327"/>
    </location>
</feature>
<reference evidence="8" key="2">
    <citation type="submission" date="2024-04" db="EMBL/GenBank/DDBJ databases">
        <authorList>
            <person name="Chen Y."/>
            <person name="Shah S."/>
            <person name="Dougan E. K."/>
            <person name="Thang M."/>
            <person name="Chan C."/>
        </authorList>
    </citation>
    <scope>NUCLEOTIDE SEQUENCE [LARGE SCALE GENOMIC DNA]</scope>
</reference>
<dbReference type="CDD" id="cd00051">
    <property type="entry name" value="EFh"/>
    <property type="match status" value="1"/>
</dbReference>
<dbReference type="Proteomes" id="UP001152797">
    <property type="component" value="Unassembled WGS sequence"/>
</dbReference>
<dbReference type="InterPro" id="IPR002048">
    <property type="entry name" value="EF_hand_dom"/>
</dbReference>
<accession>A0A9P1FYL4</accession>
<dbReference type="PROSITE" id="PS50222">
    <property type="entry name" value="EF_HAND_2"/>
    <property type="match status" value="1"/>
</dbReference>
<dbReference type="EMBL" id="CAMXCT020001536">
    <property type="protein sequence ID" value="CAL1144357.1"/>
    <property type="molecule type" value="Genomic_DNA"/>
</dbReference>
<evidence type="ECO:0000313" key="8">
    <source>
        <dbReference type="EMBL" id="CAL1144357.1"/>
    </source>
</evidence>
<evidence type="ECO:0000256" key="5">
    <source>
        <dbReference type="SAM" id="Phobius"/>
    </source>
</evidence>
<evidence type="ECO:0000256" key="4">
    <source>
        <dbReference type="ARBA" id="ARBA00023136"/>
    </source>
</evidence>
<protein>
    <submittedName>
        <fullName evidence="9">Voltage-dependent T-type calcium channel subunit alpha-1I</fullName>
    </submittedName>
</protein>
<keyword evidence="4 5" id="KW-0472">Membrane</keyword>
<dbReference type="InterPro" id="IPR011992">
    <property type="entry name" value="EF-hand-dom_pair"/>
</dbReference>
<dbReference type="SMART" id="SM00054">
    <property type="entry name" value="EFh"/>
    <property type="match status" value="2"/>
</dbReference>
<dbReference type="SUPFAM" id="SSF81324">
    <property type="entry name" value="Voltage-gated potassium channels"/>
    <property type="match status" value="1"/>
</dbReference>
<feature type="transmembrane region" description="Helical" evidence="5">
    <location>
        <begin position="235"/>
        <end position="253"/>
    </location>
</feature>
<evidence type="ECO:0000256" key="1">
    <source>
        <dbReference type="ARBA" id="ARBA00004141"/>
    </source>
</evidence>
<proteinExistence type="predicted"/>
<keyword evidence="10" id="KW-1185">Reference proteome</keyword>
<dbReference type="Gene3D" id="1.10.287.70">
    <property type="match status" value="1"/>
</dbReference>
<evidence type="ECO:0000313" key="9">
    <source>
        <dbReference type="EMBL" id="CAL4778294.1"/>
    </source>
</evidence>
<dbReference type="GO" id="GO:0016020">
    <property type="term" value="C:membrane"/>
    <property type="evidence" value="ECO:0007669"/>
    <property type="project" value="UniProtKB-SubCell"/>
</dbReference>
<comment type="caution">
    <text evidence="7">The sequence shown here is derived from an EMBL/GenBank/DDBJ whole genome shotgun (WGS) entry which is preliminary data.</text>
</comment>
<evidence type="ECO:0000256" key="3">
    <source>
        <dbReference type="ARBA" id="ARBA00022989"/>
    </source>
</evidence>
<dbReference type="GO" id="GO:0005509">
    <property type="term" value="F:calcium ion binding"/>
    <property type="evidence" value="ECO:0007669"/>
    <property type="project" value="InterPro"/>
</dbReference>
<sequence length="604" mass="67611">MTGRARLSSRAERAELVAFVEAQHAALLRKLSDSFEPRDCRDSEKLGLSAINLKGEADLDPRSKTKLAFESAMTVQPTAPGNDSYPDFAIEELSQSLESEVSEGSGVASVVGRRASWKEALEVAMTPGSMSPRRLKDVLLSKGDAGDLHLNIEPYLESVTVILVLLNAIVLGIEYQVEGEVVGLALLEGKEPTSVAASTANVFYWFDFIFDFTFLLEWAICLCIARKRFCFTVELVANTILVMFGCAEMFLILLQNSGVNVSLTALHIIHAVSCLRILRCFRVLRRFQGPKLLLTACNSFLHSLFWAMVFLSLFMSTSALFIGNLLLKYFVDTRSMADRLWVWERYGTSFRAIYTLYEITFSGSWPSLTHPVIDKVHAAMVIFFVAYITVVAFGLIRVITAVFLKATLDAAADDAEHLMTERLVKKEQYARKLEAIFGAIDEEGDGQITEERLVEALERPLVRTYFQTSLDLDVHESKALFHILDDGDGTVTLEEFIDGMLRCKGNARAIDQVATQREIKHLDRKMSRSSCGMIARAAVKILEGWPGGSSKHIRRWQRSKTPKLGRMHGIWCLLSLREIFGVHPSHTSCNLIAESGAHILRRRR</sequence>
<reference evidence="7" key="1">
    <citation type="submission" date="2022-10" db="EMBL/GenBank/DDBJ databases">
        <authorList>
            <person name="Chen Y."/>
            <person name="Dougan E. K."/>
            <person name="Chan C."/>
            <person name="Rhodes N."/>
            <person name="Thang M."/>
        </authorList>
    </citation>
    <scope>NUCLEOTIDE SEQUENCE</scope>
</reference>
<feature type="domain" description="EF-hand" evidence="6">
    <location>
        <begin position="472"/>
        <end position="506"/>
    </location>
</feature>
<gene>
    <name evidence="7" type="ORF">C1SCF055_LOCUS17927</name>
</gene>
<organism evidence="7">
    <name type="scientific">Cladocopium goreaui</name>
    <dbReference type="NCBI Taxonomy" id="2562237"/>
    <lineage>
        <taxon>Eukaryota</taxon>
        <taxon>Sar</taxon>
        <taxon>Alveolata</taxon>
        <taxon>Dinophyceae</taxon>
        <taxon>Suessiales</taxon>
        <taxon>Symbiodiniaceae</taxon>
        <taxon>Cladocopium</taxon>
    </lineage>
</organism>
<dbReference type="EMBL" id="CAMXCT010001536">
    <property type="protein sequence ID" value="CAI3990982.1"/>
    <property type="molecule type" value="Genomic_DNA"/>
</dbReference>
<dbReference type="SUPFAM" id="SSF47473">
    <property type="entry name" value="EF-hand"/>
    <property type="match status" value="1"/>
</dbReference>
<feature type="transmembrane region" description="Helical" evidence="5">
    <location>
        <begin position="155"/>
        <end position="173"/>
    </location>
</feature>
<dbReference type="Pfam" id="PF00520">
    <property type="entry name" value="Ion_trans"/>
    <property type="match status" value="1"/>
</dbReference>
<feature type="transmembrane region" description="Helical" evidence="5">
    <location>
        <begin position="376"/>
        <end position="396"/>
    </location>
</feature>
<evidence type="ECO:0000259" key="6">
    <source>
        <dbReference type="PROSITE" id="PS50222"/>
    </source>
</evidence>
<evidence type="ECO:0000313" key="10">
    <source>
        <dbReference type="Proteomes" id="UP001152797"/>
    </source>
</evidence>
<dbReference type="InterPro" id="IPR005821">
    <property type="entry name" value="Ion_trans_dom"/>
</dbReference>
<keyword evidence="2 5" id="KW-0812">Transmembrane</keyword>
<evidence type="ECO:0000256" key="2">
    <source>
        <dbReference type="ARBA" id="ARBA00022692"/>
    </source>
</evidence>
<keyword evidence="3 5" id="KW-1133">Transmembrane helix</keyword>
<dbReference type="EMBL" id="CAMXCT030001536">
    <property type="protein sequence ID" value="CAL4778294.1"/>
    <property type="molecule type" value="Genomic_DNA"/>
</dbReference>